<proteinExistence type="predicted"/>
<reference evidence="3" key="1">
    <citation type="journal article" date="2020" name="Stud. Mycol.">
        <title>101 Dothideomycetes genomes: a test case for predicting lifestyles and emergence of pathogens.</title>
        <authorList>
            <person name="Haridas S."/>
            <person name="Albert R."/>
            <person name="Binder M."/>
            <person name="Bloem J."/>
            <person name="Labutti K."/>
            <person name="Salamov A."/>
            <person name="Andreopoulos B."/>
            <person name="Baker S."/>
            <person name="Barry K."/>
            <person name="Bills G."/>
            <person name="Bluhm B."/>
            <person name="Cannon C."/>
            <person name="Castanera R."/>
            <person name="Culley D."/>
            <person name="Daum C."/>
            <person name="Ezra D."/>
            <person name="Gonzalez J."/>
            <person name="Henrissat B."/>
            <person name="Kuo A."/>
            <person name="Liang C."/>
            <person name="Lipzen A."/>
            <person name="Lutzoni F."/>
            <person name="Magnuson J."/>
            <person name="Mondo S."/>
            <person name="Nolan M."/>
            <person name="Ohm R."/>
            <person name="Pangilinan J."/>
            <person name="Park H.-J."/>
            <person name="Ramirez L."/>
            <person name="Alfaro M."/>
            <person name="Sun H."/>
            <person name="Tritt A."/>
            <person name="Yoshinaga Y."/>
            <person name="Zwiers L.-H."/>
            <person name="Turgeon B."/>
            <person name="Goodwin S."/>
            <person name="Spatafora J."/>
            <person name="Crous P."/>
            <person name="Grigoriev I."/>
        </authorList>
    </citation>
    <scope>NUCLEOTIDE SEQUENCE</scope>
    <source>
        <strain evidence="3">CBS 130266</strain>
    </source>
</reference>
<organism evidence="3 4">
    <name type="scientific">Tothia fuscella</name>
    <dbReference type="NCBI Taxonomy" id="1048955"/>
    <lineage>
        <taxon>Eukaryota</taxon>
        <taxon>Fungi</taxon>
        <taxon>Dikarya</taxon>
        <taxon>Ascomycota</taxon>
        <taxon>Pezizomycotina</taxon>
        <taxon>Dothideomycetes</taxon>
        <taxon>Pleosporomycetidae</taxon>
        <taxon>Venturiales</taxon>
        <taxon>Cylindrosympodiaceae</taxon>
        <taxon>Tothia</taxon>
    </lineage>
</organism>
<evidence type="ECO:0000256" key="2">
    <source>
        <dbReference type="SAM" id="Phobius"/>
    </source>
</evidence>
<evidence type="ECO:0000313" key="3">
    <source>
        <dbReference type="EMBL" id="KAF2428355.1"/>
    </source>
</evidence>
<name>A0A9P4NNJ7_9PEZI</name>
<evidence type="ECO:0000313" key="4">
    <source>
        <dbReference type="Proteomes" id="UP000800235"/>
    </source>
</evidence>
<comment type="caution">
    <text evidence="3">The sequence shown here is derived from an EMBL/GenBank/DDBJ whole genome shotgun (WGS) entry which is preliminary data.</text>
</comment>
<feature type="transmembrane region" description="Helical" evidence="2">
    <location>
        <begin position="103"/>
        <end position="122"/>
    </location>
</feature>
<dbReference type="Proteomes" id="UP000800235">
    <property type="component" value="Unassembled WGS sequence"/>
</dbReference>
<gene>
    <name evidence="3" type="ORF">EJ08DRAFT_735736</name>
</gene>
<sequence length="321" mass="34019">MSNFPRPCIPKEEDSFPLPELQYHTNDSTTTTSSSSAQLKASTLPTGQSRAAFTAPSHVFAHATPYQSDAEAARDYSRCPDVHQDPLLWPKARRWSVRVSSTWALVLYTVVFMLIAIIVVLATTHKTQKETVTVSPHFYVGSGTQLSLCPSTASTTRTGIEIPTITITKSIVQVTSTASLSSTTTILSTVVVTPEPSGSLSGPSVVLVTTTPKSGTVTSVVLQTATINPSQAVVTQTIDIGASQATLTQAFEAPVPAQESKTQTSGAPLLCAWTRHTPDWASFSSAGVCHSLAPLRSWACLSVVPVSCICAWSCHLSIPCG</sequence>
<keyword evidence="2" id="KW-1133">Transmembrane helix</keyword>
<accession>A0A9P4NNJ7</accession>
<protein>
    <submittedName>
        <fullName evidence="3">Uncharacterized protein</fullName>
    </submittedName>
</protein>
<keyword evidence="2" id="KW-0812">Transmembrane</keyword>
<keyword evidence="4" id="KW-1185">Reference proteome</keyword>
<evidence type="ECO:0000256" key="1">
    <source>
        <dbReference type="SAM" id="MobiDB-lite"/>
    </source>
</evidence>
<keyword evidence="2" id="KW-0472">Membrane</keyword>
<dbReference type="AlphaFoldDB" id="A0A9P4NNJ7"/>
<feature type="region of interest" description="Disordered" evidence="1">
    <location>
        <begin position="1"/>
        <end position="41"/>
    </location>
</feature>
<dbReference type="EMBL" id="MU007055">
    <property type="protein sequence ID" value="KAF2428355.1"/>
    <property type="molecule type" value="Genomic_DNA"/>
</dbReference>